<dbReference type="KEGG" id="ccro:CMC5_050310"/>
<dbReference type="CDD" id="cd00156">
    <property type="entry name" value="REC"/>
    <property type="match status" value="1"/>
</dbReference>
<dbReference type="SUPFAM" id="SSF46955">
    <property type="entry name" value="Putative DNA-binding domain"/>
    <property type="match status" value="1"/>
</dbReference>
<proteinExistence type="predicted"/>
<dbReference type="GO" id="GO:0000160">
    <property type="term" value="P:phosphorelay signal transduction system"/>
    <property type="evidence" value="ECO:0007669"/>
    <property type="project" value="InterPro"/>
</dbReference>
<dbReference type="OrthoDB" id="5416564at2"/>
<dbReference type="NCBIfam" id="TIGR01764">
    <property type="entry name" value="excise"/>
    <property type="match status" value="1"/>
</dbReference>
<evidence type="ECO:0000313" key="5">
    <source>
        <dbReference type="Proteomes" id="UP000067626"/>
    </source>
</evidence>
<keyword evidence="1 2" id="KW-0597">Phosphoprotein</keyword>
<organism evidence="4 5">
    <name type="scientific">Chondromyces crocatus</name>
    <dbReference type="NCBI Taxonomy" id="52"/>
    <lineage>
        <taxon>Bacteria</taxon>
        <taxon>Pseudomonadati</taxon>
        <taxon>Myxococcota</taxon>
        <taxon>Polyangia</taxon>
        <taxon>Polyangiales</taxon>
        <taxon>Polyangiaceae</taxon>
        <taxon>Chondromyces</taxon>
    </lineage>
</organism>
<dbReference type="PROSITE" id="PS50110">
    <property type="entry name" value="RESPONSE_REGULATORY"/>
    <property type="match status" value="1"/>
</dbReference>
<dbReference type="SMART" id="SM00448">
    <property type="entry name" value="REC"/>
    <property type="match status" value="1"/>
</dbReference>
<name>A0A0K1EJ29_CHOCO</name>
<evidence type="ECO:0000256" key="2">
    <source>
        <dbReference type="PROSITE-ProRule" id="PRU00169"/>
    </source>
</evidence>
<reference evidence="4 5" key="1">
    <citation type="submission" date="2015-07" db="EMBL/GenBank/DDBJ databases">
        <title>Genome analysis of myxobacterium Chondromyces crocatus Cm c5 reveals a high potential for natural compound synthesis and the genetic basis for the loss of fruiting body formation.</title>
        <authorList>
            <person name="Zaburannyi N."/>
            <person name="Bunk B."/>
            <person name="Maier J."/>
            <person name="Overmann J."/>
            <person name="Mueller R."/>
        </authorList>
    </citation>
    <scope>NUCLEOTIDE SEQUENCE [LARGE SCALE GENOMIC DNA]</scope>
    <source>
        <strain evidence="4 5">Cm c5</strain>
    </source>
</reference>
<dbReference type="GO" id="GO:0003677">
    <property type="term" value="F:DNA binding"/>
    <property type="evidence" value="ECO:0007669"/>
    <property type="project" value="InterPro"/>
</dbReference>
<dbReference type="Pfam" id="PF12728">
    <property type="entry name" value="HTH_17"/>
    <property type="match status" value="1"/>
</dbReference>
<dbReference type="STRING" id="52.CMC5_050310"/>
<dbReference type="AlphaFoldDB" id="A0A0K1EJ29"/>
<feature type="modified residue" description="4-aspartylphosphate" evidence="2">
    <location>
        <position position="128"/>
    </location>
</feature>
<dbReference type="Pfam" id="PF00072">
    <property type="entry name" value="Response_reg"/>
    <property type="match status" value="1"/>
</dbReference>
<evidence type="ECO:0000259" key="3">
    <source>
        <dbReference type="PROSITE" id="PS50110"/>
    </source>
</evidence>
<dbReference type="InterPro" id="IPR050595">
    <property type="entry name" value="Bact_response_regulator"/>
</dbReference>
<dbReference type="InterPro" id="IPR009061">
    <property type="entry name" value="DNA-bd_dom_put_sf"/>
</dbReference>
<dbReference type="InterPro" id="IPR010093">
    <property type="entry name" value="SinI_DNA-bd"/>
</dbReference>
<dbReference type="Proteomes" id="UP000067626">
    <property type="component" value="Chromosome"/>
</dbReference>
<gene>
    <name evidence="4" type="ORF">CMC5_050310</name>
</gene>
<evidence type="ECO:0000256" key="1">
    <source>
        <dbReference type="ARBA" id="ARBA00022553"/>
    </source>
</evidence>
<feature type="domain" description="Response regulatory" evidence="3">
    <location>
        <begin position="80"/>
        <end position="193"/>
    </location>
</feature>
<dbReference type="EMBL" id="CP012159">
    <property type="protein sequence ID" value="AKT40874.1"/>
    <property type="molecule type" value="Genomic_DNA"/>
</dbReference>
<accession>A0A0K1EJ29</accession>
<dbReference type="PANTHER" id="PTHR44591:SF3">
    <property type="entry name" value="RESPONSE REGULATORY DOMAIN-CONTAINING PROTEIN"/>
    <property type="match status" value="1"/>
</dbReference>
<dbReference type="InterPro" id="IPR041657">
    <property type="entry name" value="HTH_17"/>
</dbReference>
<dbReference type="InterPro" id="IPR001789">
    <property type="entry name" value="Sig_transdc_resp-reg_receiver"/>
</dbReference>
<dbReference type="RefSeq" id="WP_050432748.1">
    <property type="nucleotide sequence ID" value="NZ_CP012159.1"/>
</dbReference>
<dbReference type="PANTHER" id="PTHR44591">
    <property type="entry name" value="STRESS RESPONSE REGULATOR PROTEIN 1"/>
    <property type="match status" value="1"/>
</dbReference>
<sequence>MDPNPKEPTTQQIPELFTASDVARFCQVDLKTIHNWADKGEIRHFRTPGRHLRFRRLDVLDFLRKYGYPIPEVLRQGKPKVVVVDEDPAVLASLRKVLSKRFDLTTFQDPFDALVAVGSLQPDAMILDVKMPGLDGLRCLERMRSLEATSHIRCIVYSEAEDMKKSATEAGAYDFIKKGEMAELRDSLERLMGLERS</sequence>
<evidence type="ECO:0000313" key="4">
    <source>
        <dbReference type="EMBL" id="AKT40874.1"/>
    </source>
</evidence>
<dbReference type="Gene3D" id="3.40.50.2300">
    <property type="match status" value="1"/>
</dbReference>
<dbReference type="SUPFAM" id="SSF52172">
    <property type="entry name" value="CheY-like"/>
    <property type="match status" value="1"/>
</dbReference>
<dbReference type="PATRIC" id="fig|52.7.peg.5567"/>
<protein>
    <recommendedName>
        <fullName evidence="3">Response regulatory domain-containing protein</fullName>
    </recommendedName>
</protein>
<dbReference type="InterPro" id="IPR011006">
    <property type="entry name" value="CheY-like_superfamily"/>
</dbReference>
<keyword evidence="5" id="KW-1185">Reference proteome</keyword>